<dbReference type="Pfam" id="PF00076">
    <property type="entry name" value="RRM_1"/>
    <property type="match status" value="3"/>
</dbReference>
<protein>
    <submittedName>
        <fullName evidence="10">RRM domain-containing protein</fullName>
    </submittedName>
</protein>
<dbReference type="SUPFAM" id="SSF54928">
    <property type="entry name" value="RNA-binding domain, RBD"/>
    <property type="match status" value="2"/>
</dbReference>
<keyword evidence="4 6" id="KW-0694">RNA-binding</keyword>
<keyword evidence="5" id="KW-0539">Nucleus</keyword>
<comment type="subcellular location">
    <subcellularLocation>
        <location evidence="1">Nucleus</location>
    </subcellularLocation>
</comment>
<organism evidence="9 10">
    <name type="scientific">Meloidogyne floridensis</name>
    <dbReference type="NCBI Taxonomy" id="298350"/>
    <lineage>
        <taxon>Eukaryota</taxon>
        <taxon>Metazoa</taxon>
        <taxon>Ecdysozoa</taxon>
        <taxon>Nematoda</taxon>
        <taxon>Chromadorea</taxon>
        <taxon>Rhabditida</taxon>
        <taxon>Tylenchina</taxon>
        <taxon>Tylenchomorpha</taxon>
        <taxon>Tylenchoidea</taxon>
        <taxon>Meloidogynidae</taxon>
        <taxon>Meloidogyninae</taxon>
        <taxon>Meloidogyne</taxon>
    </lineage>
</organism>
<dbReference type="FunFam" id="3.30.70.330:FF:000205">
    <property type="entry name" value="Sex lethal, isoform B"/>
    <property type="match status" value="1"/>
</dbReference>
<dbReference type="WBParaSite" id="scf7180000423595.g11374">
    <property type="protein sequence ID" value="scf7180000423595.g11374"/>
    <property type="gene ID" value="scf7180000423595.g11374"/>
</dbReference>
<feature type="region of interest" description="Disordered" evidence="7">
    <location>
        <begin position="1"/>
        <end position="21"/>
    </location>
</feature>
<feature type="compositionally biased region" description="Basic and acidic residues" evidence="7">
    <location>
        <begin position="57"/>
        <end position="75"/>
    </location>
</feature>
<keyword evidence="9" id="KW-1185">Reference proteome</keyword>
<evidence type="ECO:0000256" key="2">
    <source>
        <dbReference type="ARBA" id="ARBA00006266"/>
    </source>
</evidence>
<dbReference type="AlphaFoldDB" id="A0A915P3E2"/>
<evidence type="ECO:0000313" key="10">
    <source>
        <dbReference type="WBParaSite" id="scf7180000423595.g11374"/>
    </source>
</evidence>
<evidence type="ECO:0000256" key="6">
    <source>
        <dbReference type="PROSITE-ProRule" id="PRU00176"/>
    </source>
</evidence>
<feature type="domain" description="RRM" evidence="8">
    <location>
        <begin position="464"/>
        <end position="535"/>
    </location>
</feature>
<dbReference type="CDD" id="cd12650">
    <property type="entry name" value="RRM1_Hu"/>
    <property type="match status" value="1"/>
</dbReference>
<dbReference type="InterPro" id="IPR002343">
    <property type="entry name" value="Hud_Sxl_RNA"/>
</dbReference>
<dbReference type="PROSITE" id="PS50102">
    <property type="entry name" value="RRM"/>
    <property type="match status" value="3"/>
</dbReference>
<dbReference type="GO" id="GO:0010629">
    <property type="term" value="P:negative regulation of gene expression"/>
    <property type="evidence" value="ECO:0007669"/>
    <property type="project" value="UniProtKB-ARBA"/>
</dbReference>
<dbReference type="InterPro" id="IPR034775">
    <property type="entry name" value="Elav_RRM1"/>
</dbReference>
<feature type="region of interest" description="Disordered" evidence="7">
    <location>
        <begin position="441"/>
        <end position="462"/>
    </location>
</feature>
<feature type="domain" description="RRM" evidence="8">
    <location>
        <begin position="79"/>
        <end position="157"/>
    </location>
</feature>
<dbReference type="GO" id="GO:0005634">
    <property type="term" value="C:nucleus"/>
    <property type="evidence" value="ECO:0007669"/>
    <property type="project" value="UniProtKB-SubCell"/>
</dbReference>
<dbReference type="InterPro" id="IPR006548">
    <property type="entry name" value="ELAD_HU_SF"/>
</dbReference>
<dbReference type="Proteomes" id="UP000887560">
    <property type="component" value="Unplaced"/>
</dbReference>
<dbReference type="InterPro" id="IPR000504">
    <property type="entry name" value="RRM_dom"/>
</dbReference>
<dbReference type="FunFam" id="3.30.70.330:FF:000383">
    <property type="entry name" value="Sex lethal, isoform D"/>
    <property type="match status" value="1"/>
</dbReference>
<sequence>MVSSLAASSTSASSTSSTSSNAQDQQLYYAQLLAVQQQNEGNVENNLIKSVEEQQELNERKKEETERERKEREWSERNTNLIVNYVPQNMSQEEVRALFGSIGEVEACKLIKDKNTGQSLGYAFVNYERPEDARKALISMNGLRIQNKTLKVSLARPSKDDIKGANVYVSGLPKSLTQPELEAVFRPFGAIITSRILYDNVTGLSKGVGFVRFDRKSEAEDAIEKMTGTSPWGGDETISVKFANSPTSNNAKTSPNAAVQSLLPLLQQNSLPSIPLTGIQAAQLNLTPSLFSNAALTAATSSAGGGPIPGHVPQHRFRFSPLAGAPLISASAPAIPPGNNSANISAPLPSLPLLSNPAAALLQGANTQDYLNILQQQLLQQQLAAYAANIAAATGQQHPLAAQNFNAASLAAAAQQQYNMYAALGALPTSNGININTSTGTSTSLSSNLSKNPSLPESTNPTSWTLNISNLSSEAEESVLWKLLGPFGAVLSAQMKGKGVGSVLMANYEEAMAAINSLNGLILHLQFVEFTISRTPGSKPLHLRIQLPPTSSDSISFIAPFPNENCLTNYLIDNRIFLDFYGCRISLDWSETLFGTTNYFKSLKRQKRRWRVGPVQKLKMGSAIAHYGNDMHIDLDPTGLTASSIAPNGIQVGPRQHKKFKCLLDISSAKILDFDIFMPQGTAKCGSLSIQFVRDPDYKLLGTEERTEKRINELDETAIAD</sequence>
<dbReference type="GO" id="GO:0050686">
    <property type="term" value="P:negative regulation of mRNA processing"/>
    <property type="evidence" value="ECO:0007669"/>
    <property type="project" value="UniProtKB-ARBA"/>
</dbReference>
<dbReference type="NCBIfam" id="TIGR01661">
    <property type="entry name" value="ELAV_HUD_SF"/>
    <property type="match status" value="1"/>
</dbReference>
<feature type="region of interest" description="Disordered" evidence="7">
    <location>
        <begin position="55"/>
        <end position="75"/>
    </location>
</feature>
<dbReference type="PANTHER" id="PTHR10352">
    <property type="entry name" value="EUKARYOTIC TRANSLATION INITIATION FACTOR 3 SUBUNIT G"/>
    <property type="match status" value="1"/>
</dbReference>
<dbReference type="InterPro" id="IPR035979">
    <property type="entry name" value="RBD_domain_sf"/>
</dbReference>
<dbReference type="GO" id="GO:0008266">
    <property type="term" value="F:poly(U) RNA binding"/>
    <property type="evidence" value="ECO:0007669"/>
    <property type="project" value="UniProtKB-ARBA"/>
</dbReference>
<feature type="domain" description="RRM" evidence="8">
    <location>
        <begin position="165"/>
        <end position="245"/>
    </location>
</feature>
<dbReference type="Gene3D" id="3.30.70.330">
    <property type="match status" value="3"/>
</dbReference>
<dbReference type="GO" id="GO:0005737">
    <property type="term" value="C:cytoplasm"/>
    <property type="evidence" value="ECO:0007669"/>
    <property type="project" value="UniProtKB-ARBA"/>
</dbReference>
<evidence type="ECO:0000256" key="7">
    <source>
        <dbReference type="SAM" id="MobiDB-lite"/>
    </source>
</evidence>
<evidence type="ECO:0000259" key="8">
    <source>
        <dbReference type="PROSITE" id="PS50102"/>
    </source>
</evidence>
<evidence type="ECO:0000256" key="5">
    <source>
        <dbReference type="ARBA" id="ARBA00023242"/>
    </source>
</evidence>
<keyword evidence="3" id="KW-0677">Repeat</keyword>
<dbReference type="InterPro" id="IPR012677">
    <property type="entry name" value="Nucleotide-bd_a/b_plait_sf"/>
</dbReference>
<evidence type="ECO:0000256" key="3">
    <source>
        <dbReference type="ARBA" id="ARBA00022737"/>
    </source>
</evidence>
<comment type="similarity">
    <text evidence="2">Belongs to the RRM elav family.</text>
</comment>
<dbReference type="PRINTS" id="PR00961">
    <property type="entry name" value="HUDSXLRNA"/>
</dbReference>
<dbReference type="GO" id="GO:0009967">
    <property type="term" value="P:positive regulation of signal transduction"/>
    <property type="evidence" value="ECO:0007669"/>
    <property type="project" value="UniProtKB-ARBA"/>
</dbReference>
<feature type="compositionally biased region" description="Low complexity" evidence="7">
    <location>
        <begin position="441"/>
        <end position="454"/>
    </location>
</feature>
<accession>A0A915P3E2</accession>
<evidence type="ECO:0000313" key="9">
    <source>
        <dbReference type="Proteomes" id="UP000887560"/>
    </source>
</evidence>
<proteinExistence type="inferred from homology"/>
<reference evidence="10" key="1">
    <citation type="submission" date="2022-11" db="UniProtKB">
        <authorList>
            <consortium name="WormBaseParasite"/>
        </authorList>
    </citation>
    <scope>IDENTIFICATION</scope>
</reference>
<evidence type="ECO:0000256" key="4">
    <source>
        <dbReference type="ARBA" id="ARBA00022884"/>
    </source>
</evidence>
<dbReference type="GO" id="GO:1990904">
    <property type="term" value="C:ribonucleoprotein complex"/>
    <property type="evidence" value="ECO:0007669"/>
    <property type="project" value="InterPro"/>
</dbReference>
<evidence type="ECO:0000256" key="1">
    <source>
        <dbReference type="ARBA" id="ARBA00004123"/>
    </source>
</evidence>
<dbReference type="GO" id="GO:0003729">
    <property type="term" value="F:mRNA binding"/>
    <property type="evidence" value="ECO:0007669"/>
    <property type="project" value="UniProtKB-ARBA"/>
</dbReference>
<name>A0A915P3E2_9BILA</name>
<dbReference type="SMART" id="SM00360">
    <property type="entry name" value="RRM"/>
    <property type="match status" value="3"/>
</dbReference>